<gene>
    <name evidence="1" type="ORF">H4R21_005263</name>
</gene>
<keyword evidence="2" id="KW-1185">Reference proteome</keyword>
<protein>
    <submittedName>
        <fullName evidence="1">Uncharacterized protein</fullName>
    </submittedName>
</protein>
<dbReference type="Proteomes" id="UP001140087">
    <property type="component" value="Unassembled WGS sequence"/>
</dbReference>
<evidence type="ECO:0000313" key="2">
    <source>
        <dbReference type="Proteomes" id="UP001140087"/>
    </source>
</evidence>
<sequence>RTGHVTVAARLFGRPPAAADDDDTASSDESSAGRSRARTRHGRDTGSLYSDEVDGDGYDNDDDDEFYALGYDDGARLYGSDSSHAEAAGTDDVLRRVTRDRNLSRVPFPRLCGAVFAGPGQLVCFFASIYSADKYPGMSSGGQLQDAGRDRGREDMLRQLHQQAKPRMYRKLDDYRGSVQFVAHTSGAAGPLAHSGSLGDSDEERHERQDEEMPRYFFRQEPARLVAPTAAAVAATAAGDQLEGAAYFRPSYFARMDSGIGNMALLCAGIDCETANRPLARQFVMSGCSAEWICRQNAKVAAFNGRQHLAHLWALLATVLGPASAAAAASEHAMWLAHTPVNRWLQTEMARYERRGDIQTLALIACVITIAVAEAAVRRGRATDGDAGSLPPWVMAAAAAAAAVAPGAAELGPSSTALELDPLTAAAAAHHAPNRNVTFRLPSSSGASMLLSGPSQQPPPSLSLAPADADSHGAQPPLAGSQSSAAAAAATHVPPLVDTEPDSPELIRELDRDEIKQNELMMAEGMGETTRRPPASPGTARPLSDAASAAASAARAKADLQRQSPSDKPDDRSPAGADSSENLWRRLRTNVFSRVNTTGAPSAKSPDDNSVGRTGPSSEPGAAAAGLVRRSSASSGGSNDGDGKGGDGPRVRLAEAQMWAAL</sequence>
<dbReference type="EMBL" id="JANBUN010002288">
    <property type="protein sequence ID" value="KAJ2795065.1"/>
    <property type="molecule type" value="Genomic_DNA"/>
</dbReference>
<accession>A0ACC1KTZ2</accession>
<evidence type="ECO:0000313" key="1">
    <source>
        <dbReference type="EMBL" id="KAJ2795065.1"/>
    </source>
</evidence>
<comment type="caution">
    <text evidence="1">The sequence shown here is derived from an EMBL/GenBank/DDBJ whole genome shotgun (WGS) entry which is preliminary data.</text>
</comment>
<organism evidence="1 2">
    <name type="scientific">Coemansia helicoidea</name>
    <dbReference type="NCBI Taxonomy" id="1286919"/>
    <lineage>
        <taxon>Eukaryota</taxon>
        <taxon>Fungi</taxon>
        <taxon>Fungi incertae sedis</taxon>
        <taxon>Zoopagomycota</taxon>
        <taxon>Kickxellomycotina</taxon>
        <taxon>Kickxellomycetes</taxon>
        <taxon>Kickxellales</taxon>
        <taxon>Kickxellaceae</taxon>
        <taxon>Coemansia</taxon>
    </lineage>
</organism>
<name>A0ACC1KTZ2_9FUNG</name>
<feature type="non-terminal residue" evidence="1">
    <location>
        <position position="662"/>
    </location>
</feature>
<reference evidence="1" key="1">
    <citation type="submission" date="2022-07" db="EMBL/GenBank/DDBJ databases">
        <title>Phylogenomic reconstructions and comparative analyses of Kickxellomycotina fungi.</title>
        <authorList>
            <person name="Reynolds N.K."/>
            <person name="Stajich J.E."/>
            <person name="Barry K."/>
            <person name="Grigoriev I.V."/>
            <person name="Crous P."/>
            <person name="Smith M.E."/>
        </authorList>
    </citation>
    <scope>NUCLEOTIDE SEQUENCE</scope>
    <source>
        <strain evidence="1">BCRC 34780</strain>
    </source>
</reference>
<feature type="non-terminal residue" evidence="1">
    <location>
        <position position="1"/>
    </location>
</feature>
<proteinExistence type="predicted"/>